<feature type="compositionally biased region" description="Acidic residues" evidence="1">
    <location>
        <begin position="344"/>
        <end position="358"/>
    </location>
</feature>
<dbReference type="Proteomes" id="UP000823941">
    <property type="component" value="Chromosome 7"/>
</dbReference>
<feature type="compositionally biased region" description="Low complexity" evidence="1">
    <location>
        <begin position="191"/>
        <end position="200"/>
    </location>
</feature>
<feature type="region of interest" description="Disordered" evidence="1">
    <location>
        <begin position="142"/>
        <end position="207"/>
    </location>
</feature>
<keyword evidence="4" id="KW-1185">Reference proteome</keyword>
<feature type="signal peptide" evidence="2">
    <location>
        <begin position="1"/>
        <end position="19"/>
    </location>
</feature>
<evidence type="ECO:0000313" key="3">
    <source>
        <dbReference type="EMBL" id="KAG7309371.1"/>
    </source>
</evidence>
<evidence type="ECO:0000256" key="1">
    <source>
        <dbReference type="SAM" id="MobiDB-lite"/>
    </source>
</evidence>
<feature type="compositionally biased region" description="Polar residues" evidence="1">
    <location>
        <begin position="292"/>
        <end position="309"/>
    </location>
</feature>
<protein>
    <submittedName>
        <fullName evidence="3">Uncharacterized protein</fullName>
    </submittedName>
</protein>
<accession>A0ABQ7QWG3</accession>
<proteinExistence type="predicted"/>
<feature type="compositionally biased region" description="Polar residues" evidence="1">
    <location>
        <begin position="148"/>
        <end position="160"/>
    </location>
</feature>
<sequence>MRLMFAIFVVSLAILQAEGRVAFRSTQKAVTEASSLNPVRLTRSDPTLPSQINKTVLNKLANVTEARTQKSPSVTVYPQRDVTNNIAELSRNKADRSSPIEPKRLSANLVTSTIPTTSSKSTNIQVKGAHQGLLSNETSRVNQERTSKGINQDPLSIFNTGNGGADIKGSRAQRHLQPGKPAPTKPTQVRTSKSTTTSNLKSKKVEVKKPIPKFNEVDYDEDFQAKMMKNPSRESRADDDDGNEDDDFNLDDYDFDFNHDEFSGRGKPSQPRIAQEKKKPKCESGKCGKTTVRPSVKSNKNATRNGTTTLLKQSNYAFVLSKADLSDLNSLKVEKYVREAGSQESEEDDDSDDDDSAEDATVRRKV</sequence>
<evidence type="ECO:0000256" key="2">
    <source>
        <dbReference type="SAM" id="SignalP"/>
    </source>
</evidence>
<feature type="chain" id="PRO_5046580648" evidence="2">
    <location>
        <begin position="20"/>
        <end position="366"/>
    </location>
</feature>
<dbReference type="EMBL" id="JAHIBW010000007">
    <property type="protein sequence ID" value="KAG7309371.1"/>
    <property type="molecule type" value="Genomic_DNA"/>
</dbReference>
<keyword evidence="2" id="KW-0732">Signal</keyword>
<name>A0ABQ7QWG3_PLUXY</name>
<evidence type="ECO:0000313" key="4">
    <source>
        <dbReference type="Proteomes" id="UP000823941"/>
    </source>
</evidence>
<feature type="compositionally biased region" description="Acidic residues" evidence="1">
    <location>
        <begin position="237"/>
        <end position="255"/>
    </location>
</feature>
<feature type="region of interest" description="Disordered" evidence="1">
    <location>
        <begin position="227"/>
        <end position="309"/>
    </location>
</feature>
<gene>
    <name evidence="3" type="ORF">JYU34_005327</name>
</gene>
<reference evidence="3 4" key="1">
    <citation type="submission" date="2021-06" db="EMBL/GenBank/DDBJ databases">
        <title>A haploid diamondback moth (Plutella xylostella L.) genome assembly resolves 31 chromosomes and identifies a diamide resistance mutation.</title>
        <authorList>
            <person name="Ward C.M."/>
            <person name="Perry K.D."/>
            <person name="Baker G."/>
            <person name="Powis K."/>
            <person name="Heckel D.G."/>
            <person name="Baxter S.W."/>
        </authorList>
    </citation>
    <scope>NUCLEOTIDE SEQUENCE [LARGE SCALE GENOMIC DNA]</scope>
    <source>
        <strain evidence="3 4">LV</strain>
        <tissue evidence="3">Single pupa</tissue>
    </source>
</reference>
<organism evidence="3 4">
    <name type="scientific">Plutella xylostella</name>
    <name type="common">Diamondback moth</name>
    <name type="synonym">Plutella maculipennis</name>
    <dbReference type="NCBI Taxonomy" id="51655"/>
    <lineage>
        <taxon>Eukaryota</taxon>
        <taxon>Metazoa</taxon>
        <taxon>Ecdysozoa</taxon>
        <taxon>Arthropoda</taxon>
        <taxon>Hexapoda</taxon>
        <taxon>Insecta</taxon>
        <taxon>Pterygota</taxon>
        <taxon>Neoptera</taxon>
        <taxon>Endopterygota</taxon>
        <taxon>Lepidoptera</taxon>
        <taxon>Glossata</taxon>
        <taxon>Ditrysia</taxon>
        <taxon>Yponomeutoidea</taxon>
        <taxon>Plutellidae</taxon>
        <taxon>Plutella</taxon>
    </lineage>
</organism>
<feature type="compositionally biased region" description="Basic and acidic residues" evidence="1">
    <location>
        <begin position="274"/>
        <end position="286"/>
    </location>
</feature>
<comment type="caution">
    <text evidence="3">The sequence shown here is derived from an EMBL/GenBank/DDBJ whole genome shotgun (WGS) entry which is preliminary data.</text>
</comment>
<feature type="region of interest" description="Disordered" evidence="1">
    <location>
        <begin position="338"/>
        <end position="366"/>
    </location>
</feature>